<dbReference type="GO" id="GO:0017069">
    <property type="term" value="F:snRNA binding"/>
    <property type="evidence" value="ECO:0007669"/>
    <property type="project" value="TreeGrafter"/>
</dbReference>
<dbReference type="GO" id="GO:0071011">
    <property type="term" value="C:precatalytic spliceosome"/>
    <property type="evidence" value="ECO:0007669"/>
    <property type="project" value="TreeGrafter"/>
</dbReference>
<keyword evidence="7" id="KW-1185">Reference proteome</keyword>
<dbReference type="SMART" id="SM00360">
    <property type="entry name" value="RRM"/>
    <property type="match status" value="1"/>
</dbReference>
<keyword evidence="2" id="KW-0539">Nucleus</keyword>
<keyword evidence="3" id="KW-0694">RNA-binding</keyword>
<dbReference type="AlphaFoldDB" id="A0A9P6X4C7"/>
<dbReference type="EMBL" id="JAANQT010001542">
    <property type="protein sequence ID" value="KAG1304752.1"/>
    <property type="molecule type" value="Genomic_DNA"/>
</dbReference>
<comment type="subcellular location">
    <subcellularLocation>
        <location evidence="1">Nucleus</location>
    </subcellularLocation>
</comment>
<dbReference type="GO" id="GO:0000398">
    <property type="term" value="P:mRNA splicing, via spliceosome"/>
    <property type="evidence" value="ECO:0007669"/>
    <property type="project" value="TreeGrafter"/>
</dbReference>
<accession>A0A9P6X4C7</accession>
<dbReference type="InterPro" id="IPR035979">
    <property type="entry name" value="RBD_domain_sf"/>
</dbReference>
<protein>
    <recommendedName>
        <fullName evidence="5">RRM domain-containing protein</fullName>
    </recommendedName>
</protein>
<dbReference type="Proteomes" id="UP000716291">
    <property type="component" value="Unassembled WGS sequence"/>
</dbReference>
<dbReference type="InterPro" id="IPR000504">
    <property type="entry name" value="RRM_dom"/>
</dbReference>
<gene>
    <name evidence="6" type="ORF">G6F64_008934</name>
</gene>
<evidence type="ECO:0000256" key="2">
    <source>
        <dbReference type="ARBA" id="ARBA00023242"/>
    </source>
</evidence>
<evidence type="ECO:0000256" key="1">
    <source>
        <dbReference type="ARBA" id="ARBA00004123"/>
    </source>
</evidence>
<feature type="compositionally biased region" description="Basic and acidic residues" evidence="4">
    <location>
        <begin position="125"/>
        <end position="158"/>
    </location>
</feature>
<dbReference type="SUPFAM" id="SSF54928">
    <property type="entry name" value="RNA-binding domain, RBD"/>
    <property type="match status" value="1"/>
</dbReference>
<evidence type="ECO:0000259" key="5">
    <source>
        <dbReference type="PROSITE" id="PS50102"/>
    </source>
</evidence>
<evidence type="ECO:0000313" key="7">
    <source>
        <dbReference type="Proteomes" id="UP000716291"/>
    </source>
</evidence>
<evidence type="ECO:0000313" key="6">
    <source>
        <dbReference type="EMBL" id="KAG1304752.1"/>
    </source>
</evidence>
<evidence type="ECO:0000256" key="4">
    <source>
        <dbReference type="SAM" id="MobiDB-lite"/>
    </source>
</evidence>
<dbReference type="InterPro" id="IPR051183">
    <property type="entry name" value="U1_U11-U12_snRNP_70-35kDa"/>
</dbReference>
<evidence type="ECO:0000256" key="3">
    <source>
        <dbReference type="PROSITE-ProRule" id="PRU00176"/>
    </source>
</evidence>
<reference evidence="6" key="1">
    <citation type="journal article" date="2020" name="Microb. Genom.">
        <title>Genetic diversity of clinical and environmental Mucorales isolates obtained from an investigation of mucormycosis cases among solid organ transplant recipients.</title>
        <authorList>
            <person name="Nguyen M.H."/>
            <person name="Kaul D."/>
            <person name="Muto C."/>
            <person name="Cheng S.J."/>
            <person name="Richter R.A."/>
            <person name="Bruno V.M."/>
            <person name="Liu G."/>
            <person name="Beyhan S."/>
            <person name="Sundermann A.J."/>
            <person name="Mounaud S."/>
            <person name="Pasculle A.W."/>
            <person name="Nierman W.C."/>
            <person name="Driscoll E."/>
            <person name="Cumbie R."/>
            <person name="Clancy C.J."/>
            <person name="Dupont C.L."/>
        </authorList>
    </citation>
    <scope>NUCLEOTIDE SEQUENCE</scope>
    <source>
        <strain evidence="6">GL11</strain>
    </source>
</reference>
<dbReference type="GO" id="GO:0003729">
    <property type="term" value="F:mRNA binding"/>
    <property type="evidence" value="ECO:0007669"/>
    <property type="project" value="TreeGrafter"/>
</dbReference>
<sequence>MWYSKEYDPIQVGSMDGNDTKPHDKAIKRAMTCCCRLNYDTTEARLRDYFDKFGALTDVSITRNNVTGLSEGYGFITFRSESSARHAYHEAHRMTIDDHKILIDYERGRTMKGWRPRRLGGGYGGKKESGQLRFGARDRPFRQSTHRPSDDKRSDHWKPILKKSSHRSPLPYEGLSSLFTPPASDVSEEYQSASEEGAVVERKNSIRLGQEINHLIETDHAKNAIELLKEAISQLESGEEEAEEISIVYSKIIKSLCDPQISNLINDNECDIYHSVLWRLMTRVIESGYTLQREAHVTLVNTLIDKGHVPLALQVMYTLPRPEWDTECYRIALLLHLMQRPRQIQEAESLLFDYGKPSLEVMVNDVPTRIEMPWMSQVTEEDREQFWMLYQATISADKEWDRRKSLYEAQQRDYAHQLKTRHAGQIVQDWAREHVLHVASEREQVDQASIQNDNSMIYSAARHQQFEYAWQVYLTMRESVDEVTPALVMHLCWTAFSQIAPNKVSQRRAWEERAWSVYSRFMCSEYLHPEAPETPGFLQDILLIATHSVERDARLTKAMAVYHSLTRFEFSSLLSDERVLEPILCSIVYECTRAPITKMSGLAFDIWQKKWRLDPATSLSALWGLLILCVKSGNKAHFKQVVQKMDSELVSPSVMAPIQTFHDMYLCRDCYFEDYMFQTIKYTDRTLISFMDPYGFNDQQQTDLNEPQAIHITTAVLDGLLTKESERVQRKMYYSTKKANVILRHCLLTAQMSQ</sequence>
<name>A0A9P6X4C7_RHIOR</name>
<dbReference type="PROSITE" id="PS50102">
    <property type="entry name" value="RRM"/>
    <property type="match status" value="1"/>
</dbReference>
<feature type="domain" description="RRM" evidence="5">
    <location>
        <begin position="37"/>
        <end position="108"/>
    </location>
</feature>
<dbReference type="Gene3D" id="3.30.70.330">
    <property type="match status" value="1"/>
</dbReference>
<dbReference type="PANTHER" id="PTHR13952">
    <property type="entry name" value="U1 SMALL NUCLEAR RIBONUCLEOPROTEIN 70 KD"/>
    <property type="match status" value="1"/>
</dbReference>
<comment type="caution">
    <text evidence="6">The sequence shown here is derived from an EMBL/GenBank/DDBJ whole genome shotgun (WGS) entry which is preliminary data.</text>
</comment>
<dbReference type="InterPro" id="IPR012677">
    <property type="entry name" value="Nucleotide-bd_a/b_plait_sf"/>
</dbReference>
<dbReference type="PANTHER" id="PTHR13952:SF6">
    <property type="entry name" value="U11_U12 SMALL NUCLEAR RIBONUCLEOPROTEIN 35 KDA PROTEIN"/>
    <property type="match status" value="1"/>
</dbReference>
<proteinExistence type="predicted"/>
<dbReference type="FunFam" id="3.30.70.330:FF:000132">
    <property type="entry name" value="Small nuclear ribonucleoprotein U11/U12 subunit 35"/>
    <property type="match status" value="1"/>
</dbReference>
<feature type="region of interest" description="Disordered" evidence="4">
    <location>
        <begin position="116"/>
        <end position="179"/>
    </location>
</feature>
<dbReference type="OrthoDB" id="2137681at2759"/>
<organism evidence="6 7">
    <name type="scientific">Rhizopus oryzae</name>
    <name type="common">Mucormycosis agent</name>
    <name type="synonym">Rhizopus arrhizus var. delemar</name>
    <dbReference type="NCBI Taxonomy" id="64495"/>
    <lineage>
        <taxon>Eukaryota</taxon>
        <taxon>Fungi</taxon>
        <taxon>Fungi incertae sedis</taxon>
        <taxon>Mucoromycota</taxon>
        <taxon>Mucoromycotina</taxon>
        <taxon>Mucoromycetes</taxon>
        <taxon>Mucorales</taxon>
        <taxon>Mucorineae</taxon>
        <taxon>Rhizopodaceae</taxon>
        <taxon>Rhizopus</taxon>
    </lineage>
</organism>
<dbReference type="Pfam" id="PF00076">
    <property type="entry name" value="RRM_1"/>
    <property type="match status" value="1"/>
</dbReference>